<reference evidence="5" key="1">
    <citation type="submission" date="2022-03" db="EMBL/GenBank/DDBJ databases">
        <authorList>
            <person name="Woo C.Y."/>
        </authorList>
    </citation>
    <scope>NUCLEOTIDE SEQUENCE</scope>
    <source>
        <strain evidence="5">CYS-02</strain>
    </source>
</reference>
<comment type="caution">
    <text evidence="5">The sequence shown here is derived from an EMBL/GenBank/DDBJ whole genome shotgun (WGS) entry which is preliminary data.</text>
</comment>
<keyword evidence="3" id="KW-0804">Transcription</keyword>
<dbReference type="InterPro" id="IPR020449">
    <property type="entry name" value="Tscrpt_reg_AraC-type_HTH"/>
</dbReference>
<dbReference type="SUPFAM" id="SSF46689">
    <property type="entry name" value="Homeodomain-like"/>
    <property type="match status" value="1"/>
</dbReference>
<keyword evidence="6" id="KW-1185">Reference proteome</keyword>
<evidence type="ECO:0000313" key="6">
    <source>
        <dbReference type="Proteomes" id="UP001139447"/>
    </source>
</evidence>
<dbReference type="GO" id="GO:0003700">
    <property type="term" value="F:DNA-binding transcription factor activity"/>
    <property type="evidence" value="ECO:0007669"/>
    <property type="project" value="InterPro"/>
</dbReference>
<dbReference type="InterPro" id="IPR009057">
    <property type="entry name" value="Homeodomain-like_sf"/>
</dbReference>
<dbReference type="PRINTS" id="PR00032">
    <property type="entry name" value="HTHARAC"/>
</dbReference>
<dbReference type="Gene3D" id="1.10.10.60">
    <property type="entry name" value="Homeodomain-like"/>
    <property type="match status" value="1"/>
</dbReference>
<dbReference type="InterPro" id="IPR032687">
    <property type="entry name" value="AraC-type_N"/>
</dbReference>
<dbReference type="EMBL" id="JALGBI010000003">
    <property type="protein sequence ID" value="MCJ0765626.1"/>
    <property type="molecule type" value="Genomic_DNA"/>
</dbReference>
<dbReference type="Proteomes" id="UP001139447">
    <property type="component" value="Unassembled WGS sequence"/>
</dbReference>
<proteinExistence type="predicted"/>
<organism evidence="5 6">
    <name type="scientific">Variovorax terrae</name>
    <dbReference type="NCBI Taxonomy" id="2923278"/>
    <lineage>
        <taxon>Bacteria</taxon>
        <taxon>Pseudomonadati</taxon>
        <taxon>Pseudomonadota</taxon>
        <taxon>Betaproteobacteria</taxon>
        <taxon>Burkholderiales</taxon>
        <taxon>Comamonadaceae</taxon>
        <taxon>Variovorax</taxon>
    </lineage>
</organism>
<evidence type="ECO:0000313" key="5">
    <source>
        <dbReference type="EMBL" id="MCJ0765626.1"/>
    </source>
</evidence>
<protein>
    <submittedName>
        <fullName evidence="5">AraC family transcriptional regulator</fullName>
    </submittedName>
</protein>
<dbReference type="AlphaFoldDB" id="A0A9X1VXI4"/>
<evidence type="ECO:0000256" key="3">
    <source>
        <dbReference type="ARBA" id="ARBA00023163"/>
    </source>
</evidence>
<dbReference type="PROSITE" id="PS01124">
    <property type="entry name" value="HTH_ARAC_FAMILY_2"/>
    <property type="match status" value="1"/>
</dbReference>
<sequence length="327" mass="36638">MLVTPLPRNLIDAIADAGVDLDDAAREAGINQEALESGVTIAEAGRFIGVAWRRLDDPAFGLRAGCVLRPERYGISGLTAMASPTFGAALQRKARYNRLVWGDTYRIRQDAKEFTVVTEAPDESNPWGYSKVDMEFASLLTFGRRFASAAMAPIKVTLRRPRPSFVALYEQIFRCPISFAQPINSISFSQADALRPLISADHRAAQWLEFGARAALEQMDDSSVTQRVRAQLERMLQGDEPTLAVVASELCMSERTLQRRLSAEGQTFRRVLDEMRRDIAQRSLAAGKRNVIELAYLLGFEDSNSFYRSFRRWTGTTPESYRKAVNE</sequence>
<dbReference type="SMART" id="SM00342">
    <property type="entry name" value="HTH_ARAC"/>
    <property type="match status" value="1"/>
</dbReference>
<dbReference type="Pfam" id="PF12833">
    <property type="entry name" value="HTH_18"/>
    <property type="match status" value="1"/>
</dbReference>
<dbReference type="PANTHER" id="PTHR47894:SF1">
    <property type="entry name" value="HTH-TYPE TRANSCRIPTIONAL REGULATOR VQSM"/>
    <property type="match status" value="1"/>
</dbReference>
<evidence type="ECO:0000259" key="4">
    <source>
        <dbReference type="PROSITE" id="PS01124"/>
    </source>
</evidence>
<dbReference type="Pfam" id="PF12625">
    <property type="entry name" value="Arabinose_bd"/>
    <property type="match status" value="1"/>
</dbReference>
<name>A0A9X1VXI4_9BURK</name>
<keyword evidence="1" id="KW-0805">Transcription regulation</keyword>
<accession>A0A9X1VXI4</accession>
<dbReference type="InterPro" id="IPR018060">
    <property type="entry name" value="HTH_AraC"/>
</dbReference>
<evidence type="ECO:0000256" key="1">
    <source>
        <dbReference type="ARBA" id="ARBA00023015"/>
    </source>
</evidence>
<dbReference type="RefSeq" id="WP_243309677.1">
    <property type="nucleotide sequence ID" value="NZ_JALGBI010000003.1"/>
</dbReference>
<evidence type="ECO:0000256" key="2">
    <source>
        <dbReference type="ARBA" id="ARBA00023125"/>
    </source>
</evidence>
<keyword evidence="2" id="KW-0238">DNA-binding</keyword>
<dbReference type="PANTHER" id="PTHR47894">
    <property type="entry name" value="HTH-TYPE TRANSCRIPTIONAL REGULATOR GADX"/>
    <property type="match status" value="1"/>
</dbReference>
<feature type="domain" description="HTH araC/xylS-type" evidence="4">
    <location>
        <begin position="226"/>
        <end position="324"/>
    </location>
</feature>
<gene>
    <name evidence="5" type="ORF">MMF98_20625</name>
</gene>
<dbReference type="GO" id="GO:0005829">
    <property type="term" value="C:cytosol"/>
    <property type="evidence" value="ECO:0007669"/>
    <property type="project" value="TreeGrafter"/>
</dbReference>
<dbReference type="GO" id="GO:0000976">
    <property type="term" value="F:transcription cis-regulatory region binding"/>
    <property type="evidence" value="ECO:0007669"/>
    <property type="project" value="TreeGrafter"/>
</dbReference>